<accession>A0A0R3PNG5</accession>
<dbReference type="FunFam" id="3.90.550.10:FF:000252">
    <property type="entry name" value="Protein O-linked-mannose beta-1,2-N-acetylglucosaminyltransferase 1"/>
    <property type="match status" value="1"/>
</dbReference>
<dbReference type="GO" id="GO:0000139">
    <property type="term" value="C:Golgi membrane"/>
    <property type="evidence" value="ECO:0007669"/>
    <property type="project" value="UniProtKB-SubCell"/>
</dbReference>
<evidence type="ECO:0000256" key="10">
    <source>
        <dbReference type="ARBA" id="ARBA00023034"/>
    </source>
</evidence>
<comment type="cofactor">
    <cofactor evidence="17">
        <name>Mn(2+)</name>
        <dbReference type="ChEBI" id="CHEBI:29035"/>
    </cofactor>
    <text evidence="17">The cofactor is mostly bound to the substrate.</text>
</comment>
<evidence type="ECO:0000256" key="7">
    <source>
        <dbReference type="ARBA" id="ARBA00022723"/>
    </source>
</evidence>
<name>A0A0R3PNG5_ANGCS</name>
<dbReference type="Pfam" id="PF03071">
    <property type="entry name" value="GNT-I"/>
    <property type="match status" value="1"/>
</dbReference>
<evidence type="ECO:0000256" key="2">
    <source>
        <dbReference type="ARBA" id="ARBA00004922"/>
    </source>
</evidence>
<evidence type="ECO:0000256" key="15">
    <source>
        <dbReference type="ARBA" id="ARBA00041712"/>
    </source>
</evidence>
<evidence type="ECO:0000256" key="3">
    <source>
        <dbReference type="ARBA" id="ARBA00006492"/>
    </source>
</evidence>
<dbReference type="EC" id="2.4.1.101" evidence="14 17"/>
<evidence type="ECO:0000256" key="13">
    <source>
        <dbReference type="ARBA" id="ARBA00037706"/>
    </source>
</evidence>
<dbReference type="Gene3D" id="3.90.550.10">
    <property type="entry name" value="Spore Coat Polysaccharide Biosynthesis Protein SpsA, Chain A"/>
    <property type="match status" value="1"/>
</dbReference>
<evidence type="ECO:0000313" key="19">
    <source>
        <dbReference type="Proteomes" id="UP000267027"/>
    </source>
</evidence>
<organism evidence="20">
    <name type="scientific">Angiostrongylus costaricensis</name>
    <name type="common">Nematode worm</name>
    <dbReference type="NCBI Taxonomy" id="334426"/>
    <lineage>
        <taxon>Eukaryota</taxon>
        <taxon>Metazoa</taxon>
        <taxon>Ecdysozoa</taxon>
        <taxon>Nematoda</taxon>
        <taxon>Chromadorea</taxon>
        <taxon>Rhabditida</taxon>
        <taxon>Rhabditina</taxon>
        <taxon>Rhabditomorpha</taxon>
        <taxon>Strongyloidea</taxon>
        <taxon>Metastrongylidae</taxon>
        <taxon>Angiostrongylus</taxon>
    </lineage>
</organism>
<dbReference type="InterPro" id="IPR004139">
    <property type="entry name" value="Glyco_trans_13"/>
</dbReference>
<proteinExistence type="inferred from homology"/>
<keyword evidence="11" id="KW-0472">Membrane</keyword>
<keyword evidence="8 17" id="KW-0735">Signal-anchor</keyword>
<evidence type="ECO:0000256" key="14">
    <source>
        <dbReference type="ARBA" id="ARBA00038949"/>
    </source>
</evidence>
<reference evidence="18 19" key="2">
    <citation type="submission" date="2018-11" db="EMBL/GenBank/DDBJ databases">
        <authorList>
            <consortium name="Pathogen Informatics"/>
        </authorList>
    </citation>
    <scope>NUCLEOTIDE SEQUENCE [LARGE SCALE GENOMIC DNA]</scope>
    <source>
        <strain evidence="18 19">Costa Rica</strain>
    </source>
</reference>
<keyword evidence="6" id="KW-0812">Transmembrane</keyword>
<dbReference type="GO" id="GO:0006487">
    <property type="term" value="P:protein N-linked glycosylation"/>
    <property type="evidence" value="ECO:0007669"/>
    <property type="project" value="TreeGrafter"/>
</dbReference>
<keyword evidence="10 17" id="KW-0333">Golgi apparatus</keyword>
<evidence type="ECO:0000313" key="20">
    <source>
        <dbReference type="WBParaSite" id="ACOC_0000658801-mRNA-1"/>
    </source>
</evidence>
<keyword evidence="12 17" id="KW-0464">Manganese</keyword>
<dbReference type="OMA" id="MQRTAYY"/>
<reference evidence="20" key="1">
    <citation type="submission" date="2017-02" db="UniProtKB">
        <authorList>
            <consortium name="WormBaseParasite"/>
        </authorList>
    </citation>
    <scope>IDENTIFICATION</scope>
</reference>
<dbReference type="PANTHER" id="PTHR10468">
    <property type="entry name" value="PROTEIN O-LINKED-MANNOSE BETA-1,2-N-ACETYLGLUCOSAMINYLTRANSFERASE 1/ALPHA-1,3-MANNOSYL-GLYCOPROTEIN 2-BETA-N-ACETYLGLUCOSAMINYLTRANSFERASE"/>
    <property type="match status" value="1"/>
</dbReference>
<dbReference type="Gene3D" id="3.10.180.20">
    <property type="entry name" value="N-Acetylglucosaminyltransferase I, Domain 2"/>
    <property type="match status" value="1"/>
</dbReference>
<dbReference type="STRING" id="334426.A0A0R3PNG5"/>
<sequence>MSAKRDKALRNHLEQLVRYVYLDRQVECFQHKGDDEPRPRSKNYAYIAQHYHWALNKLFNETTYGFVIITEDDLDIANDFFSYFEWGKQVLAADPTVWCVSAWNDNGLPSLVNRDSTAKIWRTDFFPGLGWMLTRELWMELSPKFPSIYWDDWMRTKEVRANRSCLRPEISRTAHNMKLAGKGSSGGLYKAFLSNIAVSSTPVDFSLLPYENMLKKNYDRELQETLRNSQLVEFAAVNSTVMFSSTKEWFILGQQFGIMVDIRGGMQRTAYYGIVSLMFKNCRIFLVPRDLNVTNFESYQYDPIRDFQLRYLEFAKVFCNSKMYTGICDPNSPEMIAWFVKKKWVKRLESYGKMIVN</sequence>
<keyword evidence="19" id="KW-1185">Reference proteome</keyword>
<protein>
    <recommendedName>
        <fullName evidence="14 17">Alpha-1,3-mannosyl-glycoprotein 2-beta-N-acetylglucosaminyltransferase</fullName>
        <shortName evidence="17">GNT-I</shortName>
        <shortName evidence="17">GlcNAc-T I</shortName>
        <ecNumber evidence="14 17">2.4.1.101</ecNumber>
    </recommendedName>
    <alternativeName>
        <fullName evidence="15 17">N-glycosyl-oligosaccharide-glycoprotein N-acetylglucosaminyltransferase I</fullName>
    </alternativeName>
</protein>
<evidence type="ECO:0000313" key="18">
    <source>
        <dbReference type="EMBL" id="VDM58174.1"/>
    </source>
</evidence>
<dbReference type="InterPro" id="IPR052261">
    <property type="entry name" value="Glycosyltransferase_13"/>
</dbReference>
<dbReference type="GO" id="GO:0003827">
    <property type="term" value="F:alpha-1,3-mannosylglycoprotein 2-beta-N-acetylglucosaminyltransferase activity"/>
    <property type="evidence" value="ECO:0007669"/>
    <property type="project" value="UniProtKB-UniRule"/>
</dbReference>
<keyword evidence="5" id="KW-0808">Transferase</keyword>
<evidence type="ECO:0000256" key="6">
    <source>
        <dbReference type="ARBA" id="ARBA00022692"/>
    </source>
</evidence>
<dbReference type="AlphaFoldDB" id="A0A0R3PNG5"/>
<comment type="similarity">
    <text evidence="3 17">Belongs to the glycosyltransferase 13 family.</text>
</comment>
<keyword evidence="4 17" id="KW-0328">Glycosyltransferase</keyword>
<dbReference type="GO" id="GO:0030145">
    <property type="term" value="F:manganese ion binding"/>
    <property type="evidence" value="ECO:0007669"/>
    <property type="project" value="UniProtKB-UniRule"/>
</dbReference>
<evidence type="ECO:0000256" key="16">
    <source>
        <dbReference type="ARBA" id="ARBA00049421"/>
    </source>
</evidence>
<comment type="subcellular location">
    <subcellularLocation>
        <location evidence="1 17">Golgi apparatus membrane</location>
        <topology evidence="1 17">Single-pass type II membrane protein</topology>
    </subcellularLocation>
</comment>
<keyword evidence="9" id="KW-1133">Transmembrane helix</keyword>
<evidence type="ECO:0000256" key="11">
    <source>
        <dbReference type="ARBA" id="ARBA00023136"/>
    </source>
</evidence>
<dbReference type="InterPro" id="IPR029044">
    <property type="entry name" value="Nucleotide-diphossugar_trans"/>
</dbReference>
<dbReference type="SUPFAM" id="SSF53448">
    <property type="entry name" value="Nucleotide-diphospho-sugar transferases"/>
    <property type="match status" value="1"/>
</dbReference>
<keyword evidence="7 17" id="KW-0479">Metal-binding</keyword>
<evidence type="ECO:0000256" key="9">
    <source>
        <dbReference type="ARBA" id="ARBA00022989"/>
    </source>
</evidence>
<dbReference type="OrthoDB" id="440755at2759"/>
<comment type="function">
    <text evidence="13 17">Initiates complex N-linked carbohydrate formation. Essential for the conversion of high-mannose to hybrid and complex N-glycans.</text>
</comment>
<evidence type="ECO:0000256" key="17">
    <source>
        <dbReference type="RuleBase" id="RU368119"/>
    </source>
</evidence>
<dbReference type="UniPathway" id="UPA00378"/>
<evidence type="ECO:0000256" key="8">
    <source>
        <dbReference type="ARBA" id="ARBA00022968"/>
    </source>
</evidence>
<evidence type="ECO:0000256" key="1">
    <source>
        <dbReference type="ARBA" id="ARBA00004323"/>
    </source>
</evidence>
<dbReference type="Proteomes" id="UP000267027">
    <property type="component" value="Unassembled WGS sequence"/>
</dbReference>
<dbReference type="PANTHER" id="PTHR10468:SF3">
    <property type="entry name" value="ALPHA-1,3-MANNOSYL-GLYCOPROTEIN 2-BETA-N-ACETYLGLUCOSAMINYLTRANSFERASE"/>
    <property type="match status" value="1"/>
</dbReference>
<gene>
    <name evidence="18" type="ORF">ACOC_LOCUS6589</name>
</gene>
<dbReference type="EMBL" id="UYYA01003958">
    <property type="protein sequence ID" value="VDM58174.1"/>
    <property type="molecule type" value="Genomic_DNA"/>
</dbReference>
<evidence type="ECO:0000256" key="4">
    <source>
        <dbReference type="ARBA" id="ARBA00022676"/>
    </source>
</evidence>
<dbReference type="WBParaSite" id="ACOC_0000658801-mRNA-1">
    <property type="protein sequence ID" value="ACOC_0000658801-mRNA-1"/>
    <property type="gene ID" value="ACOC_0000658801"/>
</dbReference>
<evidence type="ECO:0000256" key="5">
    <source>
        <dbReference type="ARBA" id="ARBA00022679"/>
    </source>
</evidence>
<comment type="catalytic activity">
    <reaction evidence="16 17">
        <text>N(4)-(alpha-D-Man-(1-&gt;3)-[alpha-D-Man-(1-&gt;3)-[alpha-D-Man-(1-&gt;6)]-alpha-D-Man-(1-&gt;6)]-beta-D-Man-(1-&gt;4)-beta-D-GlcNAc-(1-&gt;4)-beta-D-GlcNAc)-L-asparaginyl-[protein] (N-glucan mannose isomer 5A1,2) + UDP-N-acetyl-alpha-D-glucosamine = N(4)-{beta-D-GlcNAc-(1-&gt;2)-alpha-D-Man-(1-&gt;3)-[alpha-D-Man-(1-&gt;3)-[alpha-D-Man-(1-&gt;6)]-alpha-D-Man-(1-&gt;6)]-beta-D-Man-(1-&gt;4)-beta-D-GlcNAc-(1-&gt;4)-beta-D-GlcNAc}-L-asparaginyl-[protein] + UDP + H(+)</text>
        <dbReference type="Rhea" id="RHEA:11456"/>
        <dbReference type="Rhea" id="RHEA-COMP:14367"/>
        <dbReference type="Rhea" id="RHEA-COMP:14368"/>
        <dbReference type="ChEBI" id="CHEBI:15378"/>
        <dbReference type="ChEBI" id="CHEBI:57705"/>
        <dbReference type="ChEBI" id="CHEBI:58223"/>
        <dbReference type="ChEBI" id="CHEBI:59087"/>
        <dbReference type="ChEBI" id="CHEBI:60625"/>
        <dbReference type="EC" id="2.4.1.101"/>
    </reaction>
</comment>
<comment type="pathway">
    <text evidence="2 17">Protein modification; protein glycosylation.</text>
</comment>
<evidence type="ECO:0000256" key="12">
    <source>
        <dbReference type="ARBA" id="ARBA00023211"/>
    </source>
</evidence>